<evidence type="ECO:0000313" key="1">
    <source>
        <dbReference type="EMBL" id="TGX97771.1"/>
    </source>
</evidence>
<reference evidence="1" key="1">
    <citation type="submission" date="2019-04" db="EMBL/GenBank/DDBJ databases">
        <title>Microbes associate with the intestines of laboratory mice.</title>
        <authorList>
            <person name="Navarre W."/>
            <person name="Wong E."/>
            <person name="Huang K."/>
            <person name="Tropini C."/>
            <person name="Ng K."/>
            <person name="Yu B."/>
        </authorList>
    </citation>
    <scope>NUCLEOTIDE SEQUENCE</scope>
    <source>
        <strain evidence="1">NM72_1-8</strain>
    </source>
</reference>
<gene>
    <name evidence="1" type="ORF">E5357_11130</name>
</gene>
<sequence length="483" mass="52282">MNPKNLQNSFEKKLGFTDESYTAAVDSGSYKNFVHDGAGYGLHQCTYWSRKEAMLAFHQAKGASIGDALTQAEFIYKELSESFPAVLKVLKTAASIREASDAVLLQFEKPKDQSEAVRKKRASYGQQYAELYEESKEGGSGMTETQARQKVVGIMQGWVGLKRSDRSHAPIIDTYNGRTPRPRGYKVSYTDAYCATTTSAAAIKAGFTDIIPVECSCYYLIEQAKAMGIWQENDAHVPKPGDEVLYDWDDGPNYATTDNQGAPEHVGMVEAISGSTIRVIEGNMSGGVVGRRNLQINGRYIRGFICPDYASKATEQEPDAPQPGSTATGGGLSRDAKWKGKTTTALKVRKWAGTENGECSFSPLKDGEEISVCDEIQAADGSRWYYIKNKAGKYGFASAKYITAAGAGASAAPVSFKAGDKVKVTGTFYGNGNGTGGAIKKTGATMYVTELVDKAKYKYYIGLAAKKGGVRQGWAEPSILKKI</sequence>
<organism evidence="1 2">
    <name type="scientific">Hominisplanchenecus murintestinalis</name>
    <dbReference type="NCBI Taxonomy" id="2941517"/>
    <lineage>
        <taxon>Bacteria</taxon>
        <taxon>Bacillati</taxon>
        <taxon>Bacillota</taxon>
        <taxon>Clostridia</taxon>
        <taxon>Lachnospirales</taxon>
        <taxon>Lachnospiraceae</taxon>
        <taxon>Hominisplanchenecus</taxon>
    </lineage>
</organism>
<name>A0AC61QXJ2_9FIRM</name>
<evidence type="ECO:0000313" key="2">
    <source>
        <dbReference type="Proteomes" id="UP000307720"/>
    </source>
</evidence>
<proteinExistence type="predicted"/>
<keyword evidence="2" id="KW-1185">Reference proteome</keyword>
<dbReference type="EMBL" id="SRZB01000026">
    <property type="protein sequence ID" value="TGX97771.1"/>
    <property type="molecule type" value="Genomic_DNA"/>
</dbReference>
<dbReference type="Proteomes" id="UP000307720">
    <property type="component" value="Unassembled WGS sequence"/>
</dbReference>
<comment type="caution">
    <text evidence="1">The sequence shown here is derived from an EMBL/GenBank/DDBJ whole genome shotgun (WGS) entry which is preliminary data.</text>
</comment>
<accession>A0AC61QXJ2</accession>
<protein>
    <submittedName>
        <fullName evidence="1">CHAP domain-containing protein</fullName>
    </submittedName>
</protein>